<comment type="similarity">
    <text evidence="3 10">Belongs to the cytochrome c oxidase bacterial subunit CtaF family.</text>
</comment>
<comment type="subcellular location">
    <subcellularLocation>
        <location evidence="2">Cell membrane</location>
        <topology evidence="2">Multi-pass membrane protein</topology>
    </subcellularLocation>
</comment>
<comment type="function">
    <text evidence="1 10">Part of cytochrome c oxidase, its function is unknown.</text>
</comment>
<dbReference type="InterPro" id="IPR021050">
    <property type="entry name" value="Cyt_c_oxidase_su4_actinobac"/>
</dbReference>
<name>A0ABN2UFH0_9MICC</name>
<keyword evidence="13" id="KW-1185">Reference proteome</keyword>
<evidence type="ECO:0000256" key="3">
    <source>
        <dbReference type="ARBA" id="ARBA00006870"/>
    </source>
</evidence>
<evidence type="ECO:0000313" key="12">
    <source>
        <dbReference type="EMBL" id="GAA2035233.1"/>
    </source>
</evidence>
<evidence type="ECO:0000256" key="2">
    <source>
        <dbReference type="ARBA" id="ARBA00004651"/>
    </source>
</evidence>
<evidence type="ECO:0000256" key="9">
    <source>
        <dbReference type="ARBA" id="ARBA00047816"/>
    </source>
</evidence>
<keyword evidence="7 11" id="KW-1133">Transmembrane helix</keyword>
<keyword evidence="5 11" id="KW-0812">Transmembrane</keyword>
<reference evidence="12 13" key="1">
    <citation type="journal article" date="2019" name="Int. J. Syst. Evol. Microbiol.">
        <title>The Global Catalogue of Microorganisms (GCM) 10K type strain sequencing project: providing services to taxonomists for standard genome sequencing and annotation.</title>
        <authorList>
            <consortium name="The Broad Institute Genomics Platform"/>
            <consortium name="The Broad Institute Genome Sequencing Center for Infectious Disease"/>
            <person name="Wu L."/>
            <person name="Ma J."/>
        </authorList>
    </citation>
    <scope>NUCLEOTIDE SEQUENCE [LARGE SCALE GENOMIC DNA]</scope>
    <source>
        <strain evidence="12 13">JCM 13595</strain>
    </source>
</reference>
<accession>A0ABN2UFH0</accession>
<evidence type="ECO:0000256" key="1">
    <source>
        <dbReference type="ARBA" id="ARBA00002536"/>
    </source>
</evidence>
<comment type="subunit">
    <text evidence="10">Associates with subunits I, II and III to form cytochrome c oxidase.</text>
</comment>
<proteinExistence type="inferred from homology"/>
<dbReference type="PIRSF" id="PIRSF017385">
    <property type="entry name" value="CtaF"/>
    <property type="match status" value="1"/>
</dbReference>
<comment type="catalytic activity">
    <reaction evidence="9 10">
        <text>4 Fe(II)-[cytochrome c] + O2 + 8 H(+)(in) = 4 Fe(III)-[cytochrome c] + 2 H2O + 4 H(+)(out)</text>
        <dbReference type="Rhea" id="RHEA:11436"/>
        <dbReference type="Rhea" id="RHEA-COMP:10350"/>
        <dbReference type="Rhea" id="RHEA-COMP:14399"/>
        <dbReference type="ChEBI" id="CHEBI:15377"/>
        <dbReference type="ChEBI" id="CHEBI:15378"/>
        <dbReference type="ChEBI" id="CHEBI:15379"/>
        <dbReference type="ChEBI" id="CHEBI:29033"/>
        <dbReference type="ChEBI" id="CHEBI:29034"/>
        <dbReference type="EC" id="7.1.1.9"/>
    </reaction>
</comment>
<dbReference type="EC" id="7.1.1.9" evidence="10"/>
<keyword evidence="6 10" id="KW-1278">Translocase</keyword>
<feature type="transmembrane region" description="Helical" evidence="11">
    <location>
        <begin position="108"/>
        <end position="127"/>
    </location>
</feature>
<keyword evidence="4 10" id="KW-1003">Cell membrane</keyword>
<protein>
    <recommendedName>
        <fullName evidence="10">Cytochrome c oxidase polypeptide 4</fullName>
        <ecNumber evidence="10">7.1.1.9</ecNumber>
    </recommendedName>
    <alternativeName>
        <fullName evidence="10">Cytochrome aa3 subunit 4</fullName>
    </alternativeName>
    <alternativeName>
        <fullName evidence="10">Cytochrome c oxidase polypeptide IV</fullName>
    </alternativeName>
</protein>
<sequence>MPDVKINAKLFAILGTFFLLVAVVYAIWTRGTEWVGIPALFALAAMQYMIAYYLRLVDKEYKTGVDDQEDGEIAEYAGTYARFAPWSWWPLGLGVSCAILFIGVAVDWWIFIIGLFLGLFFVTGWVFEYSKGQHKH</sequence>
<dbReference type="Proteomes" id="UP001501461">
    <property type="component" value="Unassembled WGS sequence"/>
</dbReference>
<evidence type="ECO:0000256" key="7">
    <source>
        <dbReference type="ARBA" id="ARBA00022989"/>
    </source>
</evidence>
<dbReference type="EMBL" id="BAAAMN010000024">
    <property type="protein sequence ID" value="GAA2035233.1"/>
    <property type="molecule type" value="Genomic_DNA"/>
</dbReference>
<comment type="caution">
    <text evidence="12">The sequence shown here is derived from an EMBL/GenBank/DDBJ whole genome shotgun (WGS) entry which is preliminary data.</text>
</comment>
<evidence type="ECO:0000313" key="13">
    <source>
        <dbReference type="Proteomes" id="UP001501461"/>
    </source>
</evidence>
<feature type="transmembrane region" description="Helical" evidence="11">
    <location>
        <begin position="83"/>
        <end position="102"/>
    </location>
</feature>
<evidence type="ECO:0000256" key="11">
    <source>
        <dbReference type="SAM" id="Phobius"/>
    </source>
</evidence>
<keyword evidence="8 10" id="KW-0472">Membrane</keyword>
<gene>
    <name evidence="12" type="ORF">GCM10009720_14770</name>
</gene>
<evidence type="ECO:0000256" key="4">
    <source>
        <dbReference type="ARBA" id="ARBA00022475"/>
    </source>
</evidence>
<feature type="transmembrane region" description="Helical" evidence="11">
    <location>
        <begin position="36"/>
        <end position="54"/>
    </location>
</feature>
<organism evidence="12 13">
    <name type="scientific">Yaniella flava</name>
    <dbReference type="NCBI Taxonomy" id="287930"/>
    <lineage>
        <taxon>Bacteria</taxon>
        <taxon>Bacillati</taxon>
        <taxon>Actinomycetota</taxon>
        <taxon>Actinomycetes</taxon>
        <taxon>Micrococcales</taxon>
        <taxon>Micrococcaceae</taxon>
        <taxon>Yaniella</taxon>
    </lineage>
</organism>
<evidence type="ECO:0000256" key="8">
    <source>
        <dbReference type="ARBA" id="ARBA00023136"/>
    </source>
</evidence>
<dbReference type="Pfam" id="PF12270">
    <property type="entry name" value="Cyt_c_ox_IV"/>
    <property type="match status" value="1"/>
</dbReference>
<evidence type="ECO:0000256" key="10">
    <source>
        <dbReference type="PIRNR" id="PIRNR017385"/>
    </source>
</evidence>
<evidence type="ECO:0000256" key="5">
    <source>
        <dbReference type="ARBA" id="ARBA00022692"/>
    </source>
</evidence>
<evidence type="ECO:0000256" key="6">
    <source>
        <dbReference type="ARBA" id="ARBA00022967"/>
    </source>
</evidence>